<accession>A0A437AJY9</accession>
<feature type="transmembrane region" description="Helical" evidence="1">
    <location>
        <begin position="24"/>
        <end position="43"/>
    </location>
</feature>
<feature type="transmembrane region" description="Helical" evidence="1">
    <location>
        <begin position="200"/>
        <end position="222"/>
    </location>
</feature>
<feature type="transmembrane region" description="Helical" evidence="1">
    <location>
        <begin position="171"/>
        <end position="194"/>
    </location>
</feature>
<dbReference type="AlphaFoldDB" id="A0A437AJY9"/>
<proteinExistence type="predicted"/>
<protein>
    <submittedName>
        <fullName evidence="2">Uncharacterized protein</fullName>
    </submittedName>
</protein>
<dbReference type="EMBL" id="RCSS01000521">
    <property type="protein sequence ID" value="RVD91439.1"/>
    <property type="molecule type" value="Genomic_DNA"/>
</dbReference>
<evidence type="ECO:0000313" key="2">
    <source>
        <dbReference type="EMBL" id="RVD91439.1"/>
    </source>
</evidence>
<keyword evidence="1" id="KW-1133">Transmembrane helix</keyword>
<dbReference type="Proteomes" id="UP000282876">
    <property type="component" value="Unassembled WGS sequence"/>
</dbReference>
<dbReference type="VEuPathDB" id="MicrosporidiaDB:TUBRATIS_21120"/>
<gene>
    <name evidence="2" type="ORF">TUBRATIS_21120</name>
</gene>
<comment type="caution">
    <text evidence="2">The sequence shown here is derived from an EMBL/GenBank/DDBJ whole genome shotgun (WGS) entry which is preliminary data.</text>
</comment>
<reference evidence="2 3" key="1">
    <citation type="submission" date="2018-10" db="EMBL/GenBank/DDBJ databases">
        <title>Draft genome sequence of the microsporidian Tubulinosema ratisbonensis.</title>
        <authorList>
            <person name="Polonais V."/>
            <person name="Peyretaillade E."/>
            <person name="Niehus S."/>
            <person name="Wawrzyniak I."/>
            <person name="Franchet A."/>
            <person name="Gaspin C."/>
            <person name="Reichstadt M."/>
            <person name="Belser C."/>
            <person name="Labadie K."/>
            <person name="Delbac F."/>
            <person name="Ferrandon D."/>
        </authorList>
    </citation>
    <scope>NUCLEOTIDE SEQUENCE [LARGE SCALE GENOMIC DNA]</scope>
    <source>
        <strain evidence="2 3">Franzen</strain>
    </source>
</reference>
<keyword evidence="1" id="KW-0472">Membrane</keyword>
<sequence length="279" mass="33915">MVKVPIKQNIFIPKHEYNRYLNNVIKLIVFIDSCFFISINLLINGSKTFYIKLKFIFTVCILLLIFIFLYRYKNNKHVNFIKTVLLIQNIILYAVVCCYSIYNIYLSIIDSYAILYSQIIHYIYFHIKDNFKLEIICCSFFILLILLFLFYETIIFLHQSRLFKSKQTHNLFEIFFSLSFALFLIIYSVFIYFIPFHLLVHYFLIHLGFYVIIDIFIPIISIKKYLNDREVKKELYIFYFTKIFCLILYFCSGLLEYFLNLLILTDVMYLEFMKMFFSK</sequence>
<keyword evidence="3" id="KW-1185">Reference proteome</keyword>
<name>A0A437AJY9_9MICR</name>
<organism evidence="2 3">
    <name type="scientific">Tubulinosema ratisbonensis</name>
    <dbReference type="NCBI Taxonomy" id="291195"/>
    <lineage>
        <taxon>Eukaryota</taxon>
        <taxon>Fungi</taxon>
        <taxon>Fungi incertae sedis</taxon>
        <taxon>Microsporidia</taxon>
        <taxon>Tubulinosematoidea</taxon>
        <taxon>Tubulinosematidae</taxon>
        <taxon>Tubulinosema</taxon>
    </lineage>
</organism>
<feature type="transmembrane region" description="Helical" evidence="1">
    <location>
        <begin position="133"/>
        <end position="151"/>
    </location>
</feature>
<feature type="transmembrane region" description="Helical" evidence="1">
    <location>
        <begin position="55"/>
        <end position="72"/>
    </location>
</feature>
<evidence type="ECO:0000256" key="1">
    <source>
        <dbReference type="SAM" id="Phobius"/>
    </source>
</evidence>
<feature type="transmembrane region" description="Helical" evidence="1">
    <location>
        <begin position="84"/>
        <end position="102"/>
    </location>
</feature>
<evidence type="ECO:0000313" key="3">
    <source>
        <dbReference type="Proteomes" id="UP000282876"/>
    </source>
</evidence>
<keyword evidence="1" id="KW-0812">Transmembrane</keyword>